<accession>A0A8H5D2Y1</accession>
<evidence type="ECO:0000259" key="3">
    <source>
        <dbReference type="PROSITE" id="PS50837"/>
    </source>
</evidence>
<evidence type="ECO:0000313" key="5">
    <source>
        <dbReference type="Proteomes" id="UP000559027"/>
    </source>
</evidence>
<name>A0A8H5D2Y1_9AGAR</name>
<organism evidence="4 5">
    <name type="scientific">Leucocoprinus leucothites</name>
    <dbReference type="NCBI Taxonomy" id="201217"/>
    <lineage>
        <taxon>Eukaryota</taxon>
        <taxon>Fungi</taxon>
        <taxon>Dikarya</taxon>
        <taxon>Basidiomycota</taxon>
        <taxon>Agaricomycotina</taxon>
        <taxon>Agaricomycetes</taxon>
        <taxon>Agaricomycetidae</taxon>
        <taxon>Agaricales</taxon>
        <taxon>Agaricineae</taxon>
        <taxon>Agaricaceae</taxon>
        <taxon>Leucocoprinus</taxon>
    </lineage>
</organism>
<dbReference type="AlphaFoldDB" id="A0A8H5D2Y1"/>
<feature type="compositionally biased region" description="Polar residues" evidence="2">
    <location>
        <begin position="37"/>
        <end position="52"/>
    </location>
</feature>
<dbReference type="PROSITE" id="PS50837">
    <property type="entry name" value="NACHT"/>
    <property type="match status" value="1"/>
</dbReference>
<feature type="domain" description="NACHT" evidence="3">
    <location>
        <begin position="201"/>
        <end position="357"/>
    </location>
</feature>
<dbReference type="InterPro" id="IPR027417">
    <property type="entry name" value="P-loop_NTPase"/>
</dbReference>
<protein>
    <recommendedName>
        <fullName evidence="3">NACHT domain-containing protein</fullName>
    </recommendedName>
</protein>
<dbReference type="Gene3D" id="3.40.50.300">
    <property type="entry name" value="P-loop containing nucleotide triphosphate hydrolases"/>
    <property type="match status" value="1"/>
</dbReference>
<dbReference type="Pfam" id="PF24883">
    <property type="entry name" value="NPHP3_N"/>
    <property type="match status" value="1"/>
</dbReference>
<sequence length="806" mass="90946">MSLLRLLSHAQAFLLPSELNINHSNSDYPGAPDGLPLSTQVAQTAQSPSGATPLSDERPPVSNPPLTVPSPAAHQVIRLGPSAMISEHARKSALQSNGFFTSAHDFIIQDTSMTVNNGIPIDEWKSAEEERRAREESWAERQRQAEEERREGEILQKLIEKGMPSAMPDADEYAPKTDPGTRTTLREKIVKWGGDPEEIQRLLWLSGPAGVGKSAVARSVAEELAEKGLLGAAFFFSRTKYRSDPGVVIPTLVFQLAQLLPEYKRLVVQRLAKNPSILDSTRRSQFKELITGPFKELTSENWATVRQSLVIVLDGLDECRNRSAQVEFVDIICSYARTESSSRLRWMICSRPEPELNVAFPKKECKAICHELKLDVHNSEARSDTEIILNNGFDKIRERYLEQLSQDWPTEDQVTLIAERASGHHGFASFIVRFIGDREYNNPSRRLNFCLEFLKRTAGLAGTNPLHSLDLLYTQLLLDTPEDIFPTTRRILGLLIFYGDHSHPTTAALANFLDLDRPTFYSALQRLYSVLIIPRPHEAGTSCLQVYHASFSDFLTQPARSGKFCLDESVVLYLDIVASGLKWLSHARKHDSDRELPKLTWTPPDTDPHTVLASLCRFAFTRCWKACLQVPKDSVPKLLEILEKFDFRLDYEYWWTDQMYEFAYFIRWLTSLESSTNHARLVRVKQSETGSHEQKGERQTTIYHSAEIPRDFVAPFLGSVPQAKQYRICFELGKNNGTSHFCLVIKSSGHHEFYEGQERVLGKLAKADKARAKAKAEAARAEKATKIAEAVEAARGPLELDLDLDL</sequence>
<dbReference type="PANTHER" id="PTHR10039:SF14">
    <property type="entry name" value="NACHT DOMAIN-CONTAINING PROTEIN"/>
    <property type="match status" value="1"/>
</dbReference>
<proteinExistence type="predicted"/>
<dbReference type="Proteomes" id="UP000559027">
    <property type="component" value="Unassembled WGS sequence"/>
</dbReference>
<keyword evidence="5" id="KW-1185">Reference proteome</keyword>
<reference evidence="4 5" key="1">
    <citation type="journal article" date="2020" name="ISME J.">
        <title>Uncovering the hidden diversity of litter-decomposition mechanisms in mushroom-forming fungi.</title>
        <authorList>
            <person name="Floudas D."/>
            <person name="Bentzer J."/>
            <person name="Ahren D."/>
            <person name="Johansson T."/>
            <person name="Persson P."/>
            <person name="Tunlid A."/>
        </authorList>
    </citation>
    <scope>NUCLEOTIDE SEQUENCE [LARGE SCALE GENOMIC DNA]</scope>
    <source>
        <strain evidence="4 5">CBS 146.42</strain>
    </source>
</reference>
<dbReference type="OrthoDB" id="3038309at2759"/>
<evidence type="ECO:0000256" key="2">
    <source>
        <dbReference type="SAM" id="MobiDB-lite"/>
    </source>
</evidence>
<dbReference type="InterPro" id="IPR056884">
    <property type="entry name" value="NPHP3-like_N"/>
</dbReference>
<dbReference type="PANTHER" id="PTHR10039">
    <property type="entry name" value="AMELOGENIN"/>
    <property type="match status" value="1"/>
</dbReference>
<dbReference type="EMBL" id="JAACJO010000011">
    <property type="protein sequence ID" value="KAF5352611.1"/>
    <property type="molecule type" value="Genomic_DNA"/>
</dbReference>
<keyword evidence="1" id="KW-0677">Repeat</keyword>
<evidence type="ECO:0000256" key="1">
    <source>
        <dbReference type="ARBA" id="ARBA00022737"/>
    </source>
</evidence>
<evidence type="ECO:0000313" key="4">
    <source>
        <dbReference type="EMBL" id="KAF5352611.1"/>
    </source>
</evidence>
<comment type="caution">
    <text evidence="4">The sequence shown here is derived from an EMBL/GenBank/DDBJ whole genome shotgun (WGS) entry which is preliminary data.</text>
</comment>
<dbReference type="InterPro" id="IPR007111">
    <property type="entry name" value="NACHT_NTPase"/>
</dbReference>
<feature type="region of interest" description="Disordered" evidence="2">
    <location>
        <begin position="25"/>
        <end position="71"/>
    </location>
</feature>
<gene>
    <name evidence="4" type="ORF">D9756_006318</name>
</gene>
<dbReference type="SUPFAM" id="SSF52540">
    <property type="entry name" value="P-loop containing nucleoside triphosphate hydrolases"/>
    <property type="match status" value="1"/>
</dbReference>